<dbReference type="Pfam" id="PF13343">
    <property type="entry name" value="SBP_bac_6"/>
    <property type="match status" value="1"/>
</dbReference>
<dbReference type="EMBL" id="DSIY01000073">
    <property type="protein sequence ID" value="HEG90444.1"/>
    <property type="molecule type" value="Genomic_DNA"/>
</dbReference>
<gene>
    <name evidence="3" type="ORF">ENP34_03235</name>
</gene>
<protein>
    <submittedName>
        <fullName evidence="3">Extracellular solute-binding protein</fullName>
    </submittedName>
</protein>
<feature type="compositionally biased region" description="Low complexity" evidence="2">
    <location>
        <begin position="56"/>
        <end position="92"/>
    </location>
</feature>
<accession>A0A831WZE9</accession>
<sequence length="423" mass="45587">MGLIVPRRGIYDRSMVSSCERRRYVETTFPAGADARSLLVAIGTGISGLLASCGTGATPTAAPASSPAAPPTASAATPTPQPQASPTQGQATSTPEAEAGAWDKVVAQAKQEGELVLYDGHGGALPTIGYAAEQFTNDFQIRVNVSTMRASEALERVRVEQQSGQGVADAVTVGITMVYQMLQDDVVQPIGEIPGLERVSPEILDQVERVGTEYQQYAVWEALQFYGILVNTQLVSPDAEPRSWRDLADPKWRGQIIMDDPRAIGGGNYFFTVSLNAFGREFQQALAAQQPVLTRNIADSANRVARGEFALMVPFAFGLFAQIKDLPTVKVIIPEEGAIFALHGISIPKTVRHQNAARAFVDYLLSDKVQQHLAANYLRPAVDSAMEAAPPEVRDLLTAKLWGTLDDPARVQEIIAVAQEIYP</sequence>
<evidence type="ECO:0000256" key="2">
    <source>
        <dbReference type="SAM" id="MobiDB-lite"/>
    </source>
</evidence>
<dbReference type="Gene3D" id="3.40.190.10">
    <property type="entry name" value="Periplasmic binding protein-like II"/>
    <property type="match status" value="2"/>
</dbReference>
<keyword evidence="1" id="KW-0732">Signal</keyword>
<evidence type="ECO:0000313" key="3">
    <source>
        <dbReference type="EMBL" id="HEG90444.1"/>
    </source>
</evidence>
<dbReference type="PANTHER" id="PTHR30006">
    <property type="entry name" value="THIAMINE-BINDING PERIPLASMIC PROTEIN-RELATED"/>
    <property type="match status" value="1"/>
</dbReference>
<proteinExistence type="predicted"/>
<reference evidence="3" key="1">
    <citation type="journal article" date="2020" name="mSystems">
        <title>Genome- and Community-Level Interaction Insights into Carbon Utilization and Element Cycling Functions of Hydrothermarchaeota in Hydrothermal Sediment.</title>
        <authorList>
            <person name="Zhou Z."/>
            <person name="Liu Y."/>
            <person name="Xu W."/>
            <person name="Pan J."/>
            <person name="Luo Z.H."/>
            <person name="Li M."/>
        </authorList>
    </citation>
    <scope>NUCLEOTIDE SEQUENCE [LARGE SCALE GENOMIC DNA]</scope>
    <source>
        <strain evidence="3">SpSt-210</strain>
    </source>
</reference>
<comment type="caution">
    <text evidence="3">The sequence shown here is derived from an EMBL/GenBank/DDBJ whole genome shotgun (WGS) entry which is preliminary data.</text>
</comment>
<dbReference type="AlphaFoldDB" id="A0A831WZE9"/>
<dbReference type="SUPFAM" id="SSF53850">
    <property type="entry name" value="Periplasmic binding protein-like II"/>
    <property type="match status" value="1"/>
</dbReference>
<organism evidence="3">
    <name type="scientific">Thermorudis peleae</name>
    <dbReference type="NCBI Taxonomy" id="1382356"/>
    <lineage>
        <taxon>Bacteria</taxon>
        <taxon>Pseudomonadati</taxon>
        <taxon>Thermomicrobiota</taxon>
        <taxon>Thermomicrobia</taxon>
        <taxon>Thermomicrobia incertae sedis</taxon>
        <taxon>Thermorudis</taxon>
    </lineage>
</organism>
<evidence type="ECO:0000256" key="1">
    <source>
        <dbReference type="ARBA" id="ARBA00022729"/>
    </source>
</evidence>
<name>A0A831WZE9_9BACT</name>
<feature type="region of interest" description="Disordered" evidence="2">
    <location>
        <begin position="56"/>
        <end position="98"/>
    </location>
</feature>